<evidence type="ECO:0000313" key="4">
    <source>
        <dbReference type="Proteomes" id="UP001326715"/>
    </source>
</evidence>
<keyword evidence="4" id="KW-1185">Reference proteome</keyword>
<sequence length="189" mass="22420">MLSIWVTKPPQGYDIVKINDQRKIVVNEVGKKIRNSFIWKAEGMKNEEIISRLKAMGVKMYKQQLTKIFKRPFYCGMITRVNGVPHKKEQDAAPLKIFIKCDTCNQPFTGYVVKAKSLRYYKCRKDGCKCNKSTKRMHELFEQLLSQFCFDDKQIESLREVLIEEYYEIKRENMEQQKIFTAQLKEIDI</sequence>
<name>A0A1K1SNK6_9BACT</name>
<dbReference type="EMBL" id="FPIZ01000027">
    <property type="protein sequence ID" value="SFW85915.1"/>
    <property type="molecule type" value="Genomic_DNA"/>
</dbReference>
<dbReference type="Gene3D" id="3.90.1750.20">
    <property type="entry name" value="Putative Large Serine Recombinase, Chain B, Domain 2"/>
    <property type="match status" value="1"/>
</dbReference>
<accession>A0A1K1SNK6</accession>
<organism evidence="1 3">
    <name type="scientific">Chitinophaga sancti</name>
    <dbReference type="NCBI Taxonomy" id="1004"/>
    <lineage>
        <taxon>Bacteria</taxon>
        <taxon>Pseudomonadati</taxon>
        <taxon>Bacteroidota</taxon>
        <taxon>Chitinophagia</taxon>
        <taxon>Chitinophagales</taxon>
        <taxon>Chitinophagaceae</taxon>
        <taxon>Chitinophaga</taxon>
    </lineage>
</organism>
<dbReference type="Proteomes" id="UP001326715">
    <property type="component" value="Chromosome"/>
</dbReference>
<dbReference type="Proteomes" id="UP000183788">
    <property type="component" value="Unassembled WGS sequence"/>
</dbReference>
<evidence type="ECO:0008006" key="5">
    <source>
        <dbReference type="Google" id="ProtNLM"/>
    </source>
</evidence>
<dbReference type="RefSeq" id="WP_072365177.1">
    <property type="nucleotide sequence ID" value="NZ_CP139972.1"/>
</dbReference>
<dbReference type="OrthoDB" id="9815006at2"/>
<proteinExistence type="predicted"/>
<evidence type="ECO:0000313" key="2">
    <source>
        <dbReference type="EMBL" id="WQG87837.1"/>
    </source>
</evidence>
<dbReference type="AlphaFoldDB" id="A0A1K1SNK6"/>
<evidence type="ECO:0000313" key="3">
    <source>
        <dbReference type="Proteomes" id="UP000183788"/>
    </source>
</evidence>
<reference evidence="1 3" key="1">
    <citation type="submission" date="2016-11" db="EMBL/GenBank/DDBJ databases">
        <authorList>
            <person name="Jaros S."/>
            <person name="Januszkiewicz K."/>
            <person name="Wedrychowicz H."/>
        </authorList>
    </citation>
    <scope>NUCLEOTIDE SEQUENCE [LARGE SCALE GENOMIC DNA]</scope>
    <source>
        <strain evidence="1 3">DSM 784</strain>
    </source>
</reference>
<dbReference type="EMBL" id="CP140154">
    <property type="protein sequence ID" value="WQG87837.1"/>
    <property type="molecule type" value="Genomic_DNA"/>
</dbReference>
<reference evidence="2 4" key="2">
    <citation type="submission" date="2023-11" db="EMBL/GenBank/DDBJ databases">
        <title>MicrobeMod: A computational toolkit for identifying prokaryotic methylation and restriction-modification with nanopore sequencing.</title>
        <authorList>
            <person name="Crits-Christoph A."/>
            <person name="Kang S.C."/>
            <person name="Lee H."/>
            <person name="Ostrov N."/>
        </authorList>
    </citation>
    <scope>NUCLEOTIDE SEQUENCE [LARGE SCALE GENOMIC DNA]</scope>
    <source>
        <strain evidence="2 4">ATCC 23090</strain>
    </source>
</reference>
<protein>
    <recommendedName>
        <fullName evidence="5">Recombinase zinc beta ribbon domain-containing protein</fullName>
    </recommendedName>
</protein>
<dbReference type="InterPro" id="IPR038109">
    <property type="entry name" value="DNA_bind_recomb_sf"/>
</dbReference>
<gene>
    <name evidence="1" type="ORF">SAMN05661012_05818</name>
    <name evidence="2" type="ORF">SR876_23195</name>
</gene>
<evidence type="ECO:0000313" key="1">
    <source>
        <dbReference type="EMBL" id="SFW85915.1"/>
    </source>
</evidence>